<name>A0A7M1VQV1_VIBPH</name>
<accession>A0A7M1VQV1</accession>
<protein>
    <submittedName>
        <fullName evidence="1">Uncharacterized protein</fullName>
    </submittedName>
</protein>
<dbReference type="AlphaFoldDB" id="A0A7M1VQV1"/>
<organism evidence="1">
    <name type="scientific">Vibrio parahaemolyticus</name>
    <dbReference type="NCBI Taxonomy" id="670"/>
    <lineage>
        <taxon>Bacteria</taxon>
        <taxon>Pseudomonadati</taxon>
        <taxon>Pseudomonadota</taxon>
        <taxon>Gammaproteobacteria</taxon>
        <taxon>Vibrionales</taxon>
        <taxon>Vibrionaceae</taxon>
        <taxon>Vibrio</taxon>
    </lineage>
</organism>
<sequence>MSDNKLKQELDLLNVFKLLNEQSYCLIKMPPEFPGFNIGSDLDIFCYDIREVSRIILGELNKLLDDDKYHIDIVDKNEQVHIDFKCEDQIIVRFDLYASLPKYRNIIIKPSYFVHVLENVKIVDISNVQVKTPSNIDDSIIRYMEYQEFYAQRPDKIKHIEYIENHLAKNEFKLDELFEKLHYFTSLPSISEERKVSSNYIIRYVTTNGRKAYRYTKLYGLSATFKKVFGKIKR</sequence>
<gene>
    <name evidence="1" type="ORF">VP52_00013</name>
</gene>
<proteinExistence type="predicted"/>
<reference evidence="1" key="1">
    <citation type="submission" date="2020-08" db="EMBL/GenBank/DDBJ databases">
        <title>Genetic structure, function and evolution of capsule biosynthesis loci in Vibrio parahaemolyticus.</title>
        <authorList>
            <person name="Li L."/>
            <person name="Bian S."/>
        </authorList>
    </citation>
    <scope>NUCLEOTIDE SEQUENCE</scope>
    <source>
        <strain evidence="1">VP52</strain>
    </source>
</reference>
<evidence type="ECO:0000313" key="1">
    <source>
        <dbReference type="EMBL" id="QOS16365.1"/>
    </source>
</evidence>
<dbReference type="EMBL" id="MT898049">
    <property type="protein sequence ID" value="QOS16365.1"/>
    <property type="molecule type" value="Genomic_DNA"/>
</dbReference>